<organism evidence="3 4">
    <name type="scientific">Hibiscus sabdariffa</name>
    <name type="common">roselle</name>
    <dbReference type="NCBI Taxonomy" id="183260"/>
    <lineage>
        <taxon>Eukaryota</taxon>
        <taxon>Viridiplantae</taxon>
        <taxon>Streptophyta</taxon>
        <taxon>Embryophyta</taxon>
        <taxon>Tracheophyta</taxon>
        <taxon>Spermatophyta</taxon>
        <taxon>Magnoliopsida</taxon>
        <taxon>eudicotyledons</taxon>
        <taxon>Gunneridae</taxon>
        <taxon>Pentapetalae</taxon>
        <taxon>rosids</taxon>
        <taxon>malvids</taxon>
        <taxon>Malvales</taxon>
        <taxon>Malvaceae</taxon>
        <taxon>Malvoideae</taxon>
        <taxon>Hibiscus</taxon>
    </lineage>
</organism>
<dbReference type="EMBL" id="JBBPBM010000077">
    <property type="protein sequence ID" value="KAK8511831.1"/>
    <property type="molecule type" value="Genomic_DNA"/>
</dbReference>
<keyword evidence="2" id="KW-0812">Transmembrane</keyword>
<proteinExistence type="predicted"/>
<feature type="transmembrane region" description="Helical" evidence="2">
    <location>
        <begin position="97"/>
        <end position="118"/>
    </location>
</feature>
<dbReference type="PANTHER" id="PTHR33740">
    <property type="entry name" value="GPI-ANCHORED ADHESIN-LIKE PROTEIN"/>
    <property type="match status" value="1"/>
</dbReference>
<keyword evidence="4" id="KW-1185">Reference proteome</keyword>
<name>A0ABR2BXJ6_9ROSI</name>
<evidence type="ECO:0000256" key="1">
    <source>
        <dbReference type="SAM" id="Coils"/>
    </source>
</evidence>
<feature type="coiled-coil region" evidence="1">
    <location>
        <begin position="501"/>
        <end position="528"/>
    </location>
</feature>
<sequence>MGLTTAFPSLFIASEAPSVLPRRGGGLSFLSSPTSFVCYPRSSNSRTLRVSASLLHPDVDISWFPLDPNSLLDNYGDWDVVQAPPTHKTKKKGFSSIFVASVIGSSLAAAIAIAYFLFCRKGFKFEFRSPLNTFHGVFSSREATNDQTEARDYLESDEQAAEAIADNVPLAVTEIVPSAPSHKPELIFVPVAVDSTQKEALLVLKELAIIEVAVKPDELCTRREYARWLVRTSSLLERNPRHRIVPSIALSGSETAAFDDVGADDPDFESIQGKAQFDILHGISALAEAGIIPSKLSDRCTASESDGSKVEVNFFPDRFISREDLINWKALVEYDFEPGVIEQSSPDIKGKCRFYGFEGYQSGFVTRTFYRHVGCGKEHTQKSFWYNSYLGQSKRFQSNKPSSKPQAAVALTSGRMANAIPNELLKLEMESSSRRAEMKEIKSELLQKGEKQRLWNEKLDEERARVSKVEELYFLAVQDLEQEKIVWEKCAAEFLKEKAAMDCQRQLVSSLKEEVAEMSERLASERTMYVSERNKLLDTPSDLQSKLDGILDTKSILEAEIEAIKILKSRVEDEARKSQTRAKVLEESERRWKWDDQA</sequence>
<evidence type="ECO:0000313" key="3">
    <source>
        <dbReference type="EMBL" id="KAK8511831.1"/>
    </source>
</evidence>
<evidence type="ECO:0008006" key="5">
    <source>
        <dbReference type="Google" id="ProtNLM"/>
    </source>
</evidence>
<evidence type="ECO:0000256" key="2">
    <source>
        <dbReference type="SAM" id="Phobius"/>
    </source>
</evidence>
<protein>
    <recommendedName>
        <fullName evidence="5">SLH domain-containing protein</fullName>
    </recommendedName>
</protein>
<dbReference type="Proteomes" id="UP001472677">
    <property type="component" value="Unassembled WGS sequence"/>
</dbReference>
<comment type="caution">
    <text evidence="3">The sequence shown here is derived from an EMBL/GenBank/DDBJ whole genome shotgun (WGS) entry which is preliminary data.</text>
</comment>
<gene>
    <name evidence="3" type="ORF">V6N12_000871</name>
</gene>
<accession>A0ABR2BXJ6</accession>
<reference evidence="3 4" key="1">
    <citation type="journal article" date="2024" name="G3 (Bethesda)">
        <title>Genome assembly of Hibiscus sabdariffa L. provides insights into metabolisms of medicinal natural products.</title>
        <authorList>
            <person name="Kim T."/>
        </authorList>
    </citation>
    <scope>NUCLEOTIDE SEQUENCE [LARGE SCALE GENOMIC DNA]</scope>
    <source>
        <strain evidence="3">TK-2024</strain>
        <tissue evidence="3">Old leaves</tissue>
    </source>
</reference>
<feature type="coiled-coil region" evidence="1">
    <location>
        <begin position="554"/>
        <end position="588"/>
    </location>
</feature>
<keyword evidence="2" id="KW-0472">Membrane</keyword>
<dbReference type="PANTHER" id="PTHR33740:SF1">
    <property type="entry name" value="SLH DOMAIN PROTEIN"/>
    <property type="match status" value="1"/>
</dbReference>
<keyword evidence="1" id="KW-0175">Coiled coil</keyword>
<evidence type="ECO:0000313" key="4">
    <source>
        <dbReference type="Proteomes" id="UP001472677"/>
    </source>
</evidence>
<keyword evidence="2" id="KW-1133">Transmembrane helix</keyword>